<evidence type="ECO:0000259" key="10">
    <source>
        <dbReference type="Pfam" id="PF07885"/>
    </source>
</evidence>
<feature type="transmembrane region" description="Helical" evidence="9">
    <location>
        <begin position="31"/>
        <end position="53"/>
    </location>
</feature>
<feature type="compositionally biased region" description="Polar residues" evidence="8">
    <location>
        <begin position="90"/>
        <end position="102"/>
    </location>
</feature>
<keyword evidence="6 9" id="KW-0472">Membrane</keyword>
<evidence type="ECO:0000256" key="2">
    <source>
        <dbReference type="ARBA" id="ARBA00022448"/>
    </source>
</evidence>
<feature type="compositionally biased region" description="Polar residues" evidence="8">
    <location>
        <begin position="132"/>
        <end position="153"/>
    </location>
</feature>
<evidence type="ECO:0000256" key="1">
    <source>
        <dbReference type="ARBA" id="ARBA00004141"/>
    </source>
</evidence>
<keyword evidence="5" id="KW-0406">Ion transport</keyword>
<reference evidence="11" key="2">
    <citation type="submission" date="2015-06" db="UniProtKB">
        <authorList>
            <consortium name="EnsemblMetazoa"/>
        </authorList>
    </citation>
    <scope>IDENTIFICATION</scope>
</reference>
<proteinExistence type="predicted"/>
<dbReference type="PANTHER" id="PTHR11003:SF352">
    <property type="entry name" value="BCDNA.GH04802-RELATED"/>
    <property type="match status" value="1"/>
</dbReference>
<dbReference type="InterPro" id="IPR013099">
    <property type="entry name" value="K_chnl_dom"/>
</dbReference>
<dbReference type="GO" id="GO:0022841">
    <property type="term" value="F:potassium ion leak channel activity"/>
    <property type="evidence" value="ECO:0007669"/>
    <property type="project" value="TreeGrafter"/>
</dbReference>
<dbReference type="InterPro" id="IPR003280">
    <property type="entry name" value="2pore_dom_K_chnl"/>
</dbReference>
<dbReference type="Pfam" id="PF07885">
    <property type="entry name" value="Ion_trans_2"/>
    <property type="match status" value="1"/>
</dbReference>
<dbReference type="GO" id="GO:0005886">
    <property type="term" value="C:plasma membrane"/>
    <property type="evidence" value="ECO:0007669"/>
    <property type="project" value="TreeGrafter"/>
</dbReference>
<feature type="region of interest" description="Disordered" evidence="8">
    <location>
        <begin position="74"/>
        <end position="112"/>
    </location>
</feature>
<dbReference type="AlphaFoldDB" id="T1L5X2"/>
<dbReference type="SUPFAM" id="SSF81324">
    <property type="entry name" value="Voltage-gated potassium channels"/>
    <property type="match status" value="1"/>
</dbReference>
<keyword evidence="4 9" id="KW-1133">Transmembrane helix</keyword>
<keyword evidence="12" id="KW-1185">Reference proteome</keyword>
<keyword evidence="2" id="KW-0813">Transport</keyword>
<dbReference type="EMBL" id="CAEY01001489">
    <property type="status" value="NOT_ANNOTATED_CDS"/>
    <property type="molecule type" value="Genomic_DNA"/>
</dbReference>
<evidence type="ECO:0000256" key="4">
    <source>
        <dbReference type="ARBA" id="ARBA00022989"/>
    </source>
</evidence>
<dbReference type="Gene3D" id="1.10.287.70">
    <property type="match status" value="1"/>
</dbReference>
<reference evidence="12" key="1">
    <citation type="submission" date="2011-08" db="EMBL/GenBank/DDBJ databases">
        <authorList>
            <person name="Rombauts S."/>
        </authorList>
    </citation>
    <scope>NUCLEOTIDE SEQUENCE</scope>
    <source>
        <strain evidence="12">London</strain>
    </source>
</reference>
<evidence type="ECO:0000256" key="9">
    <source>
        <dbReference type="SAM" id="Phobius"/>
    </source>
</evidence>
<evidence type="ECO:0000313" key="11">
    <source>
        <dbReference type="EnsemblMetazoa" id="tetur562g00010.1"/>
    </source>
</evidence>
<feature type="domain" description="Potassium channel" evidence="10">
    <location>
        <begin position="14"/>
        <end position="52"/>
    </location>
</feature>
<dbReference type="eggNOG" id="KOG1418">
    <property type="taxonomic scope" value="Eukaryota"/>
</dbReference>
<dbReference type="GO" id="GO:0030322">
    <property type="term" value="P:stabilization of membrane potential"/>
    <property type="evidence" value="ECO:0007669"/>
    <property type="project" value="TreeGrafter"/>
</dbReference>
<evidence type="ECO:0000256" key="8">
    <source>
        <dbReference type="SAM" id="MobiDB-lite"/>
    </source>
</evidence>
<evidence type="ECO:0000256" key="7">
    <source>
        <dbReference type="ARBA" id="ARBA00023303"/>
    </source>
</evidence>
<evidence type="ECO:0000313" key="12">
    <source>
        <dbReference type="Proteomes" id="UP000015104"/>
    </source>
</evidence>
<name>T1L5X2_TETUR</name>
<protein>
    <recommendedName>
        <fullName evidence="10">Potassium channel domain-containing protein</fullName>
    </recommendedName>
</protein>
<evidence type="ECO:0000256" key="3">
    <source>
        <dbReference type="ARBA" id="ARBA00022692"/>
    </source>
</evidence>
<evidence type="ECO:0000256" key="5">
    <source>
        <dbReference type="ARBA" id="ARBA00023065"/>
    </source>
</evidence>
<feature type="region of interest" description="Disordered" evidence="8">
    <location>
        <begin position="131"/>
        <end position="153"/>
    </location>
</feature>
<evidence type="ECO:0000256" key="6">
    <source>
        <dbReference type="ARBA" id="ARBA00023136"/>
    </source>
</evidence>
<dbReference type="PANTHER" id="PTHR11003">
    <property type="entry name" value="POTASSIUM CHANNEL, SUBFAMILY K"/>
    <property type="match status" value="1"/>
</dbReference>
<sequence>MISPSVLIIDFVFTGYGHIAPITAEGRAATIVYAIFGIPLMLLYLANIGGTLAKSFRYVYGKFQSCCSYKQASRGRSARSRSRRTAQGTVRRSVTGKTSSIEMSPLSLGPTTSTPTATSIWSTMVHHAHGSSLPSSPVSKVTRSIPFNQTDSG</sequence>
<keyword evidence="3 9" id="KW-0812">Transmembrane</keyword>
<dbReference type="HOGENOM" id="CLU_1827768_0_0_1"/>
<dbReference type="GO" id="GO:0015271">
    <property type="term" value="F:outward rectifier potassium channel activity"/>
    <property type="evidence" value="ECO:0007669"/>
    <property type="project" value="TreeGrafter"/>
</dbReference>
<dbReference type="Proteomes" id="UP000015104">
    <property type="component" value="Unassembled WGS sequence"/>
</dbReference>
<comment type="subcellular location">
    <subcellularLocation>
        <location evidence="1">Membrane</location>
        <topology evidence="1">Multi-pass membrane protein</topology>
    </subcellularLocation>
</comment>
<keyword evidence="7" id="KW-0407">Ion channel</keyword>
<organism evidence="11 12">
    <name type="scientific">Tetranychus urticae</name>
    <name type="common">Two-spotted spider mite</name>
    <dbReference type="NCBI Taxonomy" id="32264"/>
    <lineage>
        <taxon>Eukaryota</taxon>
        <taxon>Metazoa</taxon>
        <taxon>Ecdysozoa</taxon>
        <taxon>Arthropoda</taxon>
        <taxon>Chelicerata</taxon>
        <taxon>Arachnida</taxon>
        <taxon>Acari</taxon>
        <taxon>Acariformes</taxon>
        <taxon>Trombidiformes</taxon>
        <taxon>Prostigmata</taxon>
        <taxon>Eleutherengona</taxon>
        <taxon>Raphignathae</taxon>
        <taxon>Tetranychoidea</taxon>
        <taxon>Tetranychidae</taxon>
        <taxon>Tetranychus</taxon>
    </lineage>
</organism>
<dbReference type="EnsemblMetazoa" id="tetur562g00010.1">
    <property type="protein sequence ID" value="tetur562g00010.1"/>
    <property type="gene ID" value="tetur562g00010"/>
</dbReference>
<accession>T1L5X2</accession>